<dbReference type="Gene3D" id="1.20.58.1030">
    <property type="match status" value="1"/>
</dbReference>
<dbReference type="GO" id="GO:1902983">
    <property type="term" value="P:DNA strand elongation involved in mitotic DNA replication"/>
    <property type="evidence" value="ECO:0007669"/>
    <property type="project" value="TreeGrafter"/>
</dbReference>
<organism evidence="2 3">
    <name type="scientific">Plasmodiophora brassicae</name>
    <name type="common">Clubroot disease agent</name>
    <dbReference type="NCBI Taxonomy" id="37360"/>
    <lineage>
        <taxon>Eukaryota</taxon>
        <taxon>Sar</taxon>
        <taxon>Rhizaria</taxon>
        <taxon>Endomyxa</taxon>
        <taxon>Phytomyxea</taxon>
        <taxon>Plasmodiophorida</taxon>
        <taxon>Plasmodiophoridae</taxon>
        <taxon>Plasmodiophora</taxon>
    </lineage>
</organism>
<protein>
    <recommendedName>
        <fullName evidence="1">DNA replication complex GINS protein PSF1 C-terminal domain-containing protein</fullName>
    </recommendedName>
</protein>
<dbReference type="InterPro" id="IPR036224">
    <property type="entry name" value="GINS_bundle-like_dom_sf"/>
</dbReference>
<geneLocation type="mitochondrion" evidence="2"/>
<keyword evidence="2" id="KW-0496">Mitochondrion</keyword>
<sequence length="189" mass="21303">MLGHHALALVADLNRARWLPAYRDDRIRQIVAELQTLSSLIEQAAGPSDADPEQPEIACAMIAHYHAALFNKRAVLAYLNDRLERLKSYWWTLGQPPADVRGHTSAGESRFLDGYARNLRLYQQVMDMDLTLDQDPPASLLVEVRVLQSCGTIQTDNGPLSLEQHSTHLVRRHDVELLIRQGMLEETAS</sequence>
<accession>A0A3P3XZ31</accession>
<dbReference type="SUPFAM" id="SSF158573">
    <property type="entry name" value="GINS helical bundle-like"/>
    <property type="match status" value="1"/>
</dbReference>
<dbReference type="CDD" id="cd21696">
    <property type="entry name" value="GINS_B_Psf1"/>
    <property type="match status" value="1"/>
</dbReference>
<name>A0A3P3XZ31_PLABS</name>
<dbReference type="InterPro" id="IPR005339">
    <property type="entry name" value="GINS_Psf1"/>
</dbReference>
<dbReference type="Pfam" id="PF24997">
    <property type="entry name" value="PSF1_C"/>
    <property type="match status" value="1"/>
</dbReference>
<dbReference type="PANTHER" id="PTHR12914">
    <property type="entry name" value="PARTNER OF SLD5"/>
    <property type="match status" value="1"/>
</dbReference>
<dbReference type="EMBL" id="OVEO01000001">
    <property type="protein sequence ID" value="SPQ93119.1"/>
    <property type="molecule type" value="Genomic_DNA"/>
</dbReference>
<dbReference type="InterPro" id="IPR056783">
    <property type="entry name" value="PSF1_C"/>
</dbReference>
<dbReference type="CDD" id="cd11710">
    <property type="entry name" value="GINS_A_psf1"/>
    <property type="match status" value="1"/>
</dbReference>
<dbReference type="AlphaFoldDB" id="A0A3P3XZ31"/>
<dbReference type="GO" id="GO:0000811">
    <property type="term" value="C:GINS complex"/>
    <property type="evidence" value="ECO:0007669"/>
    <property type="project" value="InterPro"/>
</dbReference>
<evidence type="ECO:0000313" key="2">
    <source>
        <dbReference type="EMBL" id="SPQ93119.1"/>
    </source>
</evidence>
<reference evidence="2 3" key="1">
    <citation type="submission" date="2018-03" db="EMBL/GenBank/DDBJ databases">
        <authorList>
            <person name="Fogelqvist J."/>
        </authorList>
    </citation>
    <scope>NUCLEOTIDE SEQUENCE [LARGE SCALE GENOMIC DNA]</scope>
</reference>
<evidence type="ECO:0000259" key="1">
    <source>
        <dbReference type="Pfam" id="PF24997"/>
    </source>
</evidence>
<dbReference type="Proteomes" id="UP000290189">
    <property type="component" value="Unassembled WGS sequence"/>
</dbReference>
<dbReference type="PANTHER" id="PTHR12914:SF2">
    <property type="entry name" value="DNA REPLICATION COMPLEX GINS PROTEIN PSF1"/>
    <property type="match status" value="1"/>
</dbReference>
<gene>
    <name evidence="2" type="ORF">PLBR_LOCUS334</name>
</gene>
<proteinExistence type="predicted"/>
<feature type="domain" description="DNA replication complex GINS protein PSF1 C-terminal" evidence="1">
    <location>
        <begin position="142"/>
        <end position="187"/>
    </location>
</feature>
<evidence type="ECO:0000313" key="3">
    <source>
        <dbReference type="Proteomes" id="UP000290189"/>
    </source>
</evidence>